<feature type="domain" description="Enoyl reductase (ER)" evidence="3">
    <location>
        <begin position="10"/>
        <end position="308"/>
    </location>
</feature>
<dbReference type="SUPFAM" id="SSF51735">
    <property type="entry name" value="NAD(P)-binding Rossmann-fold domains"/>
    <property type="match status" value="1"/>
</dbReference>
<name>A0A9X2NFX4_9PSEU</name>
<dbReference type="AlphaFoldDB" id="A0A9X2NFX4"/>
<dbReference type="GO" id="GO:0016651">
    <property type="term" value="F:oxidoreductase activity, acting on NAD(P)H"/>
    <property type="evidence" value="ECO:0007669"/>
    <property type="project" value="TreeGrafter"/>
</dbReference>
<accession>A0A9X2NFX4</accession>
<evidence type="ECO:0000256" key="1">
    <source>
        <dbReference type="ARBA" id="ARBA00022857"/>
    </source>
</evidence>
<dbReference type="EMBL" id="JAMXQV010000023">
    <property type="protein sequence ID" value="MCR6488086.1"/>
    <property type="molecule type" value="Genomic_DNA"/>
</dbReference>
<reference evidence="4" key="1">
    <citation type="submission" date="2022-06" db="EMBL/GenBank/DDBJ databases">
        <title>Amycolatopsis iheyaensis sp. nov., a new species of the genus Amycolatopsis isolated from soil in Iheya island, Japan.</title>
        <authorList>
            <person name="Ngamcharungchit C."/>
            <person name="Kanto H."/>
            <person name="Take A."/>
            <person name="Intra B."/>
            <person name="Matsumoto A."/>
            <person name="Panbangred W."/>
            <person name="Inahashi Y."/>
        </authorList>
    </citation>
    <scope>NUCLEOTIDE SEQUENCE</scope>
    <source>
        <strain evidence="4">OK19-0408</strain>
    </source>
</reference>
<dbReference type="InterPro" id="IPR020843">
    <property type="entry name" value="ER"/>
</dbReference>
<keyword evidence="1" id="KW-0521">NADP</keyword>
<dbReference type="GO" id="GO:0070402">
    <property type="term" value="F:NADPH binding"/>
    <property type="evidence" value="ECO:0007669"/>
    <property type="project" value="TreeGrafter"/>
</dbReference>
<dbReference type="Gene3D" id="3.90.180.10">
    <property type="entry name" value="Medium-chain alcohol dehydrogenases, catalytic domain"/>
    <property type="match status" value="1"/>
</dbReference>
<dbReference type="Gene3D" id="3.40.50.720">
    <property type="entry name" value="NAD(P)-binding Rossmann-like Domain"/>
    <property type="match status" value="1"/>
</dbReference>
<keyword evidence="2" id="KW-0560">Oxidoreductase</keyword>
<proteinExistence type="predicted"/>
<dbReference type="InterPro" id="IPR013149">
    <property type="entry name" value="ADH-like_C"/>
</dbReference>
<evidence type="ECO:0000313" key="4">
    <source>
        <dbReference type="EMBL" id="MCR6488086.1"/>
    </source>
</evidence>
<organism evidence="4 5">
    <name type="scientific">Amycolatopsis iheyensis</name>
    <dbReference type="NCBI Taxonomy" id="2945988"/>
    <lineage>
        <taxon>Bacteria</taxon>
        <taxon>Bacillati</taxon>
        <taxon>Actinomycetota</taxon>
        <taxon>Actinomycetes</taxon>
        <taxon>Pseudonocardiales</taxon>
        <taxon>Pseudonocardiaceae</taxon>
        <taxon>Amycolatopsis</taxon>
    </lineage>
</organism>
<dbReference type="InterPro" id="IPR011032">
    <property type="entry name" value="GroES-like_sf"/>
</dbReference>
<evidence type="ECO:0000256" key="2">
    <source>
        <dbReference type="ARBA" id="ARBA00023002"/>
    </source>
</evidence>
<dbReference type="SMART" id="SM00829">
    <property type="entry name" value="PKS_ER"/>
    <property type="match status" value="1"/>
</dbReference>
<dbReference type="RefSeq" id="WP_257924655.1">
    <property type="nucleotide sequence ID" value="NZ_JAMXQV010000023.1"/>
</dbReference>
<dbReference type="SUPFAM" id="SSF50129">
    <property type="entry name" value="GroES-like"/>
    <property type="match status" value="1"/>
</dbReference>
<keyword evidence="5" id="KW-1185">Reference proteome</keyword>
<comment type="caution">
    <text evidence="4">The sequence shown here is derived from an EMBL/GenBank/DDBJ whole genome shotgun (WGS) entry which is preliminary data.</text>
</comment>
<gene>
    <name evidence="4" type="ORF">M8542_35195</name>
</gene>
<dbReference type="InterPro" id="IPR036291">
    <property type="entry name" value="NAD(P)-bd_dom_sf"/>
</dbReference>
<evidence type="ECO:0000313" key="5">
    <source>
        <dbReference type="Proteomes" id="UP001144096"/>
    </source>
</evidence>
<dbReference type="Pfam" id="PF08240">
    <property type="entry name" value="ADH_N"/>
    <property type="match status" value="1"/>
</dbReference>
<evidence type="ECO:0000259" key="3">
    <source>
        <dbReference type="SMART" id="SM00829"/>
    </source>
</evidence>
<dbReference type="Pfam" id="PF00107">
    <property type="entry name" value="ADH_zinc_N"/>
    <property type="match status" value="1"/>
</dbReference>
<dbReference type="InterPro" id="IPR013154">
    <property type="entry name" value="ADH-like_N"/>
</dbReference>
<protein>
    <submittedName>
        <fullName evidence="4">Zinc-binding dehydrogenase</fullName>
    </submittedName>
</protein>
<sequence>MKTVVIKEFGGPRGLAVVDAPAPTPGAGQVLIDVEAIGVGGVDVLVRSGAIAGFAAGHVPGGEVAGTVTAVGAGVDPMWTGRRVWAFTGVGGGYVEQALAPVEEVLALPGELSAADAVTLGSSGVVAHFGLAHAHFTAGESVLVRGAAGGIGTMAVQLAARAGASAVAVMTSSPERAARLRALGATHVLDRAGGFDVIIDVVAGAALSSFLTRLNPNGRLVVVGAVGGPPPADVGTTLMTGFRQSWSFAVFSAASIPVAERQAVRAAQFEAAVRGELRAVVHERLPLADAVLAHEKLAARAVFGRLVLVP</sequence>
<dbReference type="PANTHER" id="PTHR48106">
    <property type="entry name" value="QUINONE OXIDOREDUCTASE PIG3-RELATED"/>
    <property type="match status" value="1"/>
</dbReference>
<dbReference type="Proteomes" id="UP001144096">
    <property type="component" value="Unassembled WGS sequence"/>
</dbReference>